<protein>
    <recommendedName>
        <fullName evidence="13">Cytochrome P450</fullName>
    </recommendedName>
</protein>
<evidence type="ECO:0000256" key="10">
    <source>
        <dbReference type="SAM" id="Phobius"/>
    </source>
</evidence>
<evidence type="ECO:0000256" key="2">
    <source>
        <dbReference type="ARBA" id="ARBA00010617"/>
    </source>
</evidence>
<evidence type="ECO:0008006" key="13">
    <source>
        <dbReference type="Google" id="ProtNLM"/>
    </source>
</evidence>
<evidence type="ECO:0000256" key="1">
    <source>
        <dbReference type="ARBA" id="ARBA00001971"/>
    </source>
</evidence>
<evidence type="ECO:0000313" key="11">
    <source>
        <dbReference type="EMBL" id="CAA7020591.1"/>
    </source>
</evidence>
<comment type="similarity">
    <text evidence="2 9">Belongs to the cytochrome P450 family.</text>
</comment>
<dbReference type="GO" id="GO:0006629">
    <property type="term" value="P:lipid metabolic process"/>
    <property type="evidence" value="ECO:0007669"/>
    <property type="project" value="UniProtKB-ARBA"/>
</dbReference>
<dbReference type="InterPro" id="IPR017972">
    <property type="entry name" value="Cyt_P450_CS"/>
</dbReference>
<keyword evidence="6 8" id="KW-0408">Iron</keyword>
<dbReference type="PRINTS" id="PR00385">
    <property type="entry name" value="P450"/>
</dbReference>
<dbReference type="Pfam" id="PF00067">
    <property type="entry name" value="p450"/>
    <property type="match status" value="1"/>
</dbReference>
<reference evidence="11" key="1">
    <citation type="submission" date="2020-01" db="EMBL/GenBank/DDBJ databases">
        <authorList>
            <person name="Mishra B."/>
        </authorList>
    </citation>
    <scope>NUCLEOTIDE SEQUENCE [LARGE SCALE GENOMIC DNA]</scope>
</reference>
<evidence type="ECO:0000256" key="7">
    <source>
        <dbReference type="ARBA" id="ARBA00023033"/>
    </source>
</evidence>
<dbReference type="PROSITE" id="PS00086">
    <property type="entry name" value="CYTOCHROME_P450"/>
    <property type="match status" value="1"/>
</dbReference>
<evidence type="ECO:0000256" key="9">
    <source>
        <dbReference type="RuleBase" id="RU000461"/>
    </source>
</evidence>
<dbReference type="GO" id="GO:0016705">
    <property type="term" value="F:oxidoreductase activity, acting on paired donors, with incorporation or reduction of molecular oxygen"/>
    <property type="evidence" value="ECO:0007669"/>
    <property type="project" value="InterPro"/>
</dbReference>
<evidence type="ECO:0000256" key="3">
    <source>
        <dbReference type="ARBA" id="ARBA00022617"/>
    </source>
</evidence>
<dbReference type="InterPro" id="IPR002401">
    <property type="entry name" value="Cyt_P450_E_grp-I"/>
</dbReference>
<keyword evidence="10" id="KW-0472">Membrane</keyword>
<dbReference type="InterPro" id="IPR036396">
    <property type="entry name" value="Cyt_P450_sf"/>
</dbReference>
<dbReference type="GO" id="GO:0005506">
    <property type="term" value="F:iron ion binding"/>
    <property type="evidence" value="ECO:0007669"/>
    <property type="project" value="InterPro"/>
</dbReference>
<dbReference type="InterPro" id="IPR001128">
    <property type="entry name" value="Cyt_P450"/>
</dbReference>
<dbReference type="OrthoDB" id="1470350at2759"/>
<keyword evidence="7 9" id="KW-0503">Monooxygenase</keyword>
<dbReference type="GO" id="GO:0020037">
    <property type="term" value="F:heme binding"/>
    <property type="evidence" value="ECO:0007669"/>
    <property type="project" value="InterPro"/>
</dbReference>
<evidence type="ECO:0000256" key="4">
    <source>
        <dbReference type="ARBA" id="ARBA00022723"/>
    </source>
</evidence>
<dbReference type="GO" id="GO:0004497">
    <property type="term" value="F:monooxygenase activity"/>
    <property type="evidence" value="ECO:0007669"/>
    <property type="project" value="UniProtKB-KW"/>
</dbReference>
<evidence type="ECO:0000256" key="6">
    <source>
        <dbReference type="ARBA" id="ARBA00023004"/>
    </source>
</evidence>
<sequence>MAFVSLLEISIAFFCFLIFHLFLITKKPHRSFLTNWPLLGMLPGLLVEIPRLYDFLTEVLEDANLNYLFKGPYLGGIDMLFTVDPANIHHIMSTNFANYPKGTEFKKYFDVLGNGIFNVDSELWKDLRKSSQGMLMNPEFQRFSLATSWSKLEKGLVPLLDHVAKEKLSVDLQDVFQRFTFDTTFVLATGYDPGCLSVGMPEIEFATALDDAEEAIFYRHIKPEMVWKMQRLIGVGDELKLKKAHAIFDRICSKCIASKRDEIFNLGSSSCSKDLLMSSMNVDTNKYKLLNPSDDSFLRDTIMTFMLAGRDTTGSALTWFFWLLSKNQEAIAKIRQEINTNLISRTKADGFGSDDSDSFNLQDLKKLVYLHGAICEALRLYPPVPFQHKSPTKNDVLPSGHKVKANSKIMFCTYSLGRMKSVWGEDALEFKPERWISESGKSVHEPSYKFLSFNAGPRTCLGKEVAMMQMKTVAVKIIQNYEIKVVEGHKIEPVPSVILHMKHGLKVTVTKRCLV</sequence>
<evidence type="ECO:0000256" key="8">
    <source>
        <dbReference type="PIRSR" id="PIRSR602401-1"/>
    </source>
</evidence>
<accession>A0A6D2I0Z5</accession>
<keyword evidence="10" id="KW-0812">Transmembrane</keyword>
<feature type="transmembrane region" description="Helical" evidence="10">
    <location>
        <begin position="6"/>
        <end position="24"/>
    </location>
</feature>
<dbReference type="Gene3D" id="1.10.630.10">
    <property type="entry name" value="Cytochrome P450"/>
    <property type="match status" value="1"/>
</dbReference>
<evidence type="ECO:0000256" key="5">
    <source>
        <dbReference type="ARBA" id="ARBA00023002"/>
    </source>
</evidence>
<name>A0A6D2I0Z5_9BRAS</name>
<dbReference type="EMBL" id="CACVBM020000555">
    <property type="protein sequence ID" value="CAA7020591.1"/>
    <property type="molecule type" value="Genomic_DNA"/>
</dbReference>
<keyword evidence="5 9" id="KW-0560">Oxidoreductase</keyword>
<dbReference type="AlphaFoldDB" id="A0A6D2I0Z5"/>
<dbReference type="PANTHER" id="PTHR24296">
    <property type="entry name" value="CYTOCHROME P450"/>
    <property type="match status" value="1"/>
</dbReference>
<feature type="binding site" description="axial binding residue" evidence="8">
    <location>
        <position position="460"/>
    </location>
    <ligand>
        <name>heme</name>
        <dbReference type="ChEBI" id="CHEBI:30413"/>
    </ligand>
    <ligandPart>
        <name>Fe</name>
        <dbReference type="ChEBI" id="CHEBI:18248"/>
    </ligandPart>
</feature>
<comment type="cofactor">
    <cofactor evidence="1 8">
        <name>heme</name>
        <dbReference type="ChEBI" id="CHEBI:30413"/>
    </cofactor>
</comment>
<dbReference type="SUPFAM" id="SSF48264">
    <property type="entry name" value="Cytochrome P450"/>
    <property type="match status" value="1"/>
</dbReference>
<organism evidence="11 12">
    <name type="scientific">Microthlaspi erraticum</name>
    <dbReference type="NCBI Taxonomy" id="1685480"/>
    <lineage>
        <taxon>Eukaryota</taxon>
        <taxon>Viridiplantae</taxon>
        <taxon>Streptophyta</taxon>
        <taxon>Embryophyta</taxon>
        <taxon>Tracheophyta</taxon>
        <taxon>Spermatophyta</taxon>
        <taxon>Magnoliopsida</taxon>
        <taxon>eudicotyledons</taxon>
        <taxon>Gunneridae</taxon>
        <taxon>Pentapetalae</taxon>
        <taxon>rosids</taxon>
        <taxon>malvids</taxon>
        <taxon>Brassicales</taxon>
        <taxon>Brassicaceae</taxon>
        <taxon>Coluteocarpeae</taxon>
        <taxon>Microthlaspi</taxon>
    </lineage>
</organism>
<keyword evidence="4 8" id="KW-0479">Metal-binding</keyword>
<dbReference type="PRINTS" id="PR00463">
    <property type="entry name" value="EP450I"/>
</dbReference>
<proteinExistence type="inferred from homology"/>
<gene>
    <name evidence="11" type="ORF">MERR_LOCUS7826</name>
</gene>
<keyword evidence="3 8" id="KW-0349">Heme</keyword>
<keyword evidence="10" id="KW-1133">Transmembrane helix</keyword>
<dbReference type="CDD" id="cd11064">
    <property type="entry name" value="CYP86A"/>
    <property type="match status" value="1"/>
</dbReference>
<comment type="caution">
    <text evidence="11">The sequence shown here is derived from an EMBL/GenBank/DDBJ whole genome shotgun (WGS) entry which is preliminary data.</text>
</comment>
<keyword evidence="12" id="KW-1185">Reference proteome</keyword>
<evidence type="ECO:0000313" key="12">
    <source>
        <dbReference type="Proteomes" id="UP000467841"/>
    </source>
</evidence>
<dbReference type="Proteomes" id="UP000467841">
    <property type="component" value="Unassembled WGS sequence"/>
</dbReference>